<protein>
    <submittedName>
        <fullName evidence="1">Uncharacterized protein</fullName>
    </submittedName>
</protein>
<sequence>MTAHINIETLCKSPSHAIALLLKAHMDNRYHTEFYVRNLELYVVEDSVVREIDTATAKLDLGYFKRFERFSPRSAH</sequence>
<reference evidence="1 2" key="1">
    <citation type="journal article" date="2010" name="Stand. Genomic Sci.">
        <title>Complete genome sequence of Ignisphaera aggregans type strain (AQ1.S1).</title>
        <authorList>
            <person name="Goker M."/>
            <person name="Held B."/>
            <person name="Lapidus A."/>
            <person name="Nolan M."/>
            <person name="Spring S."/>
            <person name="Yasawong M."/>
            <person name="Lucas S."/>
            <person name="Glavina Del Rio T."/>
            <person name="Tice H."/>
            <person name="Cheng J.F."/>
            <person name="Goodwin L."/>
            <person name="Tapia R."/>
            <person name="Pitluck S."/>
            <person name="Liolios K."/>
            <person name="Ivanova N."/>
            <person name="Mavromatis K."/>
            <person name="Mikhailova N."/>
            <person name="Pati A."/>
            <person name="Chen A."/>
            <person name="Palaniappan K."/>
            <person name="Brambilla E."/>
            <person name="Land M."/>
            <person name="Hauser L."/>
            <person name="Chang Y.J."/>
            <person name="Jeffries C.D."/>
            <person name="Brettin T."/>
            <person name="Detter J.C."/>
            <person name="Han C."/>
            <person name="Rohde M."/>
            <person name="Sikorski J."/>
            <person name="Woyke T."/>
            <person name="Bristow J."/>
            <person name="Eisen J.A."/>
            <person name="Markowitz V."/>
            <person name="Hugenholtz P."/>
            <person name="Kyrpides N.C."/>
            <person name="Klenk H.P."/>
        </authorList>
    </citation>
    <scope>NUCLEOTIDE SEQUENCE [LARGE SCALE GENOMIC DNA]</scope>
    <source>
        <strain evidence="2">DSM 17230 / JCM 13409 / AQ1.S1</strain>
    </source>
</reference>
<proteinExistence type="predicted"/>
<gene>
    <name evidence="1" type="ordered locus">Igag_0715</name>
</gene>
<accession>E0ST68</accession>
<organism evidence="1 2">
    <name type="scientific">Ignisphaera aggregans (strain DSM 17230 / JCM 13409 / AQ1.S1)</name>
    <dbReference type="NCBI Taxonomy" id="583356"/>
    <lineage>
        <taxon>Archaea</taxon>
        <taxon>Thermoproteota</taxon>
        <taxon>Thermoprotei</taxon>
        <taxon>Desulfurococcales</taxon>
        <taxon>Desulfurococcaceae</taxon>
        <taxon>Ignisphaera</taxon>
    </lineage>
</organism>
<evidence type="ECO:0000313" key="1">
    <source>
        <dbReference type="EMBL" id="ADM27545.1"/>
    </source>
</evidence>
<name>E0ST68_IGNAA</name>
<dbReference type="EMBL" id="CP002098">
    <property type="protein sequence ID" value="ADM27545.1"/>
    <property type="molecule type" value="Genomic_DNA"/>
</dbReference>
<evidence type="ECO:0000313" key="2">
    <source>
        <dbReference type="Proteomes" id="UP000001304"/>
    </source>
</evidence>
<dbReference type="HOGENOM" id="CLU_2645844_0_0_2"/>
<dbReference type="KEGG" id="iag:Igag_0715"/>
<dbReference type="Proteomes" id="UP000001304">
    <property type="component" value="Chromosome"/>
</dbReference>
<dbReference type="BioCyc" id="IAGG583356:GHAH-711-MONOMER"/>
<dbReference type="STRING" id="583356.Igag_0715"/>
<keyword evidence="2" id="KW-1185">Reference proteome</keyword>
<dbReference type="AlphaFoldDB" id="E0ST68"/>